<reference evidence="1" key="1">
    <citation type="submission" date="2017-03" db="EMBL/GenBank/DDBJ databases">
        <authorList>
            <consortium name="AG Boll"/>
        </authorList>
    </citation>
    <scope>NUCLEOTIDE SEQUENCE [LARGE SCALE GENOMIC DNA]</scope>
    <source>
        <strain evidence="1">Chol</strain>
    </source>
</reference>
<evidence type="ECO:0000313" key="1">
    <source>
        <dbReference type="EMBL" id="SMB25557.1"/>
    </source>
</evidence>
<dbReference type="EMBL" id="LT837803">
    <property type="protein sequence ID" value="SMB25557.1"/>
    <property type="molecule type" value="Genomic_DNA"/>
</dbReference>
<organism evidence="1 2">
    <name type="scientific">Sterolibacterium denitrificans</name>
    <dbReference type="NCBI Taxonomy" id="157592"/>
    <lineage>
        <taxon>Bacteria</taxon>
        <taxon>Pseudomonadati</taxon>
        <taxon>Pseudomonadota</taxon>
        <taxon>Betaproteobacteria</taxon>
        <taxon>Nitrosomonadales</taxon>
        <taxon>Sterolibacteriaceae</taxon>
        <taxon>Sterolibacterium</taxon>
    </lineage>
</organism>
<sequence>MATEASLLPEAHDPVLGDRATVVEWAWSPQYAKRFGVPVQADGLKDGHLWLLGIKVLRAHDRNMQSYLCRIVGLIDNKAPMLWPPGDRYILHTAYRWLSGLPGSAQRAEDRIWMADAVTSKSFTPGHAAWIRRPKNKREEQLPERSMGASYIFFNRHHTADLAYFELEGACRYFNDPRDYRNELRFPTRIDGVNDEIRGEEALWEPSALRFDIPDRVMLKVWPTVLKAADWSLCLMHRSGMKNLVGIRKDIRERLGSTSCVPVDAK</sequence>
<name>A0A7Z7MV47_9PROT</name>
<accession>A0A7Z7MV47</accession>
<keyword evidence="2" id="KW-1185">Reference proteome</keyword>
<gene>
    <name evidence="1" type="ORF">SDENCHOL_11288</name>
</gene>
<protein>
    <submittedName>
        <fullName evidence="1">Uncharacterized protein</fullName>
    </submittedName>
</protein>
<evidence type="ECO:0000313" key="2">
    <source>
        <dbReference type="Proteomes" id="UP000242886"/>
    </source>
</evidence>
<dbReference type="Proteomes" id="UP000242886">
    <property type="component" value="Chromosome SDENCHOL"/>
</dbReference>
<proteinExistence type="predicted"/>
<dbReference type="AlphaFoldDB" id="A0A7Z7MV47"/>